<reference evidence="4" key="1">
    <citation type="journal article" date="2024" name="Gigascience">
        <title>Chromosome-level genome of the poultry shaft louse Menopon gallinae provides insight into the host-switching and adaptive evolution of parasitic lice.</title>
        <authorList>
            <person name="Xu Y."/>
            <person name="Ma L."/>
            <person name="Liu S."/>
            <person name="Liang Y."/>
            <person name="Liu Q."/>
            <person name="He Z."/>
            <person name="Tian L."/>
            <person name="Duan Y."/>
            <person name="Cai W."/>
            <person name="Li H."/>
            <person name="Song F."/>
        </authorList>
    </citation>
    <scope>NUCLEOTIDE SEQUENCE</scope>
    <source>
        <strain evidence="4">Cailab_2023a</strain>
    </source>
</reference>
<organism evidence="4">
    <name type="scientific">Menopon gallinae</name>
    <name type="common">poultry shaft louse</name>
    <dbReference type="NCBI Taxonomy" id="328185"/>
    <lineage>
        <taxon>Eukaryota</taxon>
        <taxon>Metazoa</taxon>
        <taxon>Ecdysozoa</taxon>
        <taxon>Arthropoda</taxon>
        <taxon>Hexapoda</taxon>
        <taxon>Insecta</taxon>
        <taxon>Pterygota</taxon>
        <taxon>Neoptera</taxon>
        <taxon>Paraneoptera</taxon>
        <taxon>Psocodea</taxon>
        <taxon>Troctomorpha</taxon>
        <taxon>Phthiraptera</taxon>
        <taxon>Amblycera</taxon>
        <taxon>Menoponidae</taxon>
        <taxon>Menopon</taxon>
    </lineage>
</organism>
<proteinExistence type="predicted"/>
<name>A0AAW2HRI5_9NEOP</name>
<dbReference type="EMBL" id="JARGDH010000003">
    <property type="protein sequence ID" value="KAL0272271.1"/>
    <property type="molecule type" value="Genomic_DNA"/>
</dbReference>
<dbReference type="Pfam" id="PF14916">
    <property type="entry name" value="CCDC92"/>
    <property type="match status" value="1"/>
</dbReference>
<protein>
    <recommendedName>
        <fullName evidence="3">CCDC92/74 N-terminal domain-containing protein</fullName>
    </recommendedName>
</protein>
<feature type="coiled-coil region" evidence="2">
    <location>
        <begin position="44"/>
        <end position="82"/>
    </location>
</feature>
<sequence length="206" mass="23867">MSSKVIVNIPSDPFQQINKKCQDLVNVDRATNFGLASTDPAVRVNQLEQNIRFLQEQHQIMLNGLHSEIEILRQRNRDLQFQIVFSKEGVTFVSSSSPSSDEDIQGRKIVLSPKQVNATPLQIELMERDIAELKTNLGEARTRNVYLQNIVDEQKKKLSSLENEKKVKVTTGKETNEELQEKLEDADRLIRRLRRENEEQRKEVRE</sequence>
<feature type="domain" description="CCDC92/74 N-terminal" evidence="3">
    <location>
        <begin position="43"/>
        <end position="90"/>
    </location>
</feature>
<dbReference type="PANTHER" id="PTHR14882">
    <property type="entry name" value="COILED-COIL DOMAIN-CONTAINING 74A"/>
    <property type="match status" value="1"/>
</dbReference>
<dbReference type="PANTHER" id="PTHR14882:SF5">
    <property type="entry name" value="COILED-COIL DOMAIN CONTAINING 74A"/>
    <property type="match status" value="1"/>
</dbReference>
<comment type="caution">
    <text evidence="4">The sequence shown here is derived from an EMBL/GenBank/DDBJ whole genome shotgun (WGS) entry which is preliminary data.</text>
</comment>
<keyword evidence="1 2" id="KW-0175">Coiled coil</keyword>
<gene>
    <name evidence="4" type="ORF">PYX00_005312</name>
</gene>
<dbReference type="InterPro" id="IPR040370">
    <property type="entry name" value="CCDC74A/CCDC74B/CCDC92"/>
</dbReference>
<feature type="coiled-coil region" evidence="2">
    <location>
        <begin position="123"/>
        <end position="206"/>
    </location>
</feature>
<evidence type="ECO:0000259" key="3">
    <source>
        <dbReference type="Pfam" id="PF14916"/>
    </source>
</evidence>
<evidence type="ECO:0000313" key="4">
    <source>
        <dbReference type="EMBL" id="KAL0272271.1"/>
    </source>
</evidence>
<evidence type="ECO:0000256" key="2">
    <source>
        <dbReference type="SAM" id="Coils"/>
    </source>
</evidence>
<dbReference type="AlphaFoldDB" id="A0AAW2HRI5"/>
<dbReference type="InterPro" id="IPR039496">
    <property type="entry name" value="CCDC92/74_N"/>
</dbReference>
<evidence type="ECO:0000256" key="1">
    <source>
        <dbReference type="ARBA" id="ARBA00023054"/>
    </source>
</evidence>
<accession>A0AAW2HRI5</accession>